<evidence type="ECO:0000313" key="2">
    <source>
        <dbReference type="EMBL" id="SFC70806.1"/>
    </source>
</evidence>
<dbReference type="PANTHER" id="PTHR40044">
    <property type="entry name" value="INTEGRAL MEMBRANE PROTEIN-RELATED"/>
    <property type="match status" value="1"/>
</dbReference>
<dbReference type="Proteomes" id="UP000199612">
    <property type="component" value="Unassembled WGS sequence"/>
</dbReference>
<dbReference type="OrthoDB" id="1706970at2"/>
<feature type="transmembrane region" description="Helical" evidence="1">
    <location>
        <begin position="72"/>
        <end position="89"/>
    </location>
</feature>
<keyword evidence="1" id="KW-1133">Transmembrane helix</keyword>
<reference evidence="3" key="1">
    <citation type="submission" date="2016-10" db="EMBL/GenBank/DDBJ databases">
        <authorList>
            <person name="Varghese N."/>
            <person name="Submissions S."/>
        </authorList>
    </citation>
    <scope>NUCLEOTIDE SEQUENCE [LARGE SCALE GENOMIC DNA]</scope>
    <source>
        <strain evidence="3">DSM 23664</strain>
    </source>
</reference>
<keyword evidence="3" id="KW-1185">Reference proteome</keyword>
<dbReference type="AlphaFoldDB" id="A0A1I1LCU7"/>
<name>A0A1I1LCU7_9LACT</name>
<evidence type="ECO:0000313" key="3">
    <source>
        <dbReference type="Proteomes" id="UP000199612"/>
    </source>
</evidence>
<keyword evidence="1" id="KW-0812">Transmembrane</keyword>
<dbReference type="PANTHER" id="PTHR40044:SF1">
    <property type="entry name" value="INTEGRAL MEMBRANE PROTEIN"/>
    <property type="match status" value="1"/>
</dbReference>
<dbReference type="InterPro" id="IPR010387">
    <property type="entry name" value="QueT"/>
</dbReference>
<feature type="transmembrane region" description="Helical" evidence="1">
    <location>
        <begin position="128"/>
        <end position="152"/>
    </location>
</feature>
<evidence type="ECO:0000256" key="1">
    <source>
        <dbReference type="SAM" id="Phobius"/>
    </source>
</evidence>
<dbReference type="Pfam" id="PF06177">
    <property type="entry name" value="QueT"/>
    <property type="match status" value="1"/>
</dbReference>
<keyword evidence="1" id="KW-0472">Membrane</keyword>
<sequence>MKLKQWMINAIIGALYTGITILIAPFAFGAIQFRLSEMLNHLVVFDKRYAYGVTAGVVLTNLIISPFGVYDWVLGVGHTVVSFIVYFILSKKVQSPVKKMVINTVVFSVLSFMIALLLLLVGAAEVFWFAYLTVFLGQMVTMGVGIPIMLTLDNKLDFKKRMQA</sequence>
<dbReference type="PIRSF" id="PIRSF031501">
    <property type="entry name" value="QueT"/>
    <property type="match status" value="1"/>
</dbReference>
<dbReference type="RefSeq" id="WP_091531724.1">
    <property type="nucleotide sequence ID" value="NZ_FOLT01000020.1"/>
</dbReference>
<accession>A0A1I1LCU7</accession>
<dbReference type="EMBL" id="FOLT01000020">
    <property type="protein sequence ID" value="SFC70806.1"/>
    <property type="molecule type" value="Genomic_DNA"/>
</dbReference>
<feature type="transmembrane region" description="Helical" evidence="1">
    <location>
        <begin position="101"/>
        <end position="122"/>
    </location>
</feature>
<organism evidence="2 3">
    <name type="scientific">Alkalibacterium subtropicum</name>
    <dbReference type="NCBI Taxonomy" id="753702"/>
    <lineage>
        <taxon>Bacteria</taxon>
        <taxon>Bacillati</taxon>
        <taxon>Bacillota</taxon>
        <taxon>Bacilli</taxon>
        <taxon>Lactobacillales</taxon>
        <taxon>Carnobacteriaceae</taxon>
        <taxon>Alkalibacterium</taxon>
    </lineage>
</organism>
<protein>
    <submittedName>
        <fullName evidence="2">Uncharacterized membrane protein</fullName>
    </submittedName>
</protein>
<dbReference type="STRING" id="753702.SAMN04488102_12027"/>
<proteinExistence type="predicted"/>
<gene>
    <name evidence="2" type="ORF">SAMN04488102_12027</name>
</gene>
<feature type="transmembrane region" description="Helical" evidence="1">
    <location>
        <begin position="6"/>
        <end position="28"/>
    </location>
</feature>